<dbReference type="Pfam" id="PF00646">
    <property type="entry name" value="F-box"/>
    <property type="match status" value="3"/>
</dbReference>
<evidence type="ECO:0000313" key="2">
    <source>
        <dbReference type="EMBL" id="KAF9608149.1"/>
    </source>
</evidence>
<dbReference type="InterPro" id="IPR001810">
    <property type="entry name" value="F-box_dom"/>
</dbReference>
<dbReference type="PANTHER" id="PTHR34223">
    <property type="entry name" value="OS11G0201299 PROTEIN"/>
    <property type="match status" value="1"/>
</dbReference>
<name>A0A835I0A2_9MAGN</name>
<feature type="domain" description="F-box" evidence="1">
    <location>
        <begin position="922"/>
        <end position="975"/>
    </location>
</feature>
<dbReference type="SMART" id="SM00256">
    <property type="entry name" value="FBOX"/>
    <property type="match status" value="3"/>
</dbReference>
<dbReference type="Gene3D" id="1.20.1280.50">
    <property type="match status" value="3"/>
</dbReference>
<evidence type="ECO:0000313" key="3">
    <source>
        <dbReference type="Proteomes" id="UP000631114"/>
    </source>
</evidence>
<dbReference type="InterPro" id="IPR053197">
    <property type="entry name" value="F-box_SCFL_complex_component"/>
</dbReference>
<dbReference type="AlphaFoldDB" id="A0A835I0A2"/>
<dbReference type="PANTHER" id="PTHR34223:SF51">
    <property type="entry name" value="OS06G0556300 PROTEIN"/>
    <property type="match status" value="1"/>
</dbReference>
<dbReference type="EMBL" id="JADFTS010000004">
    <property type="protein sequence ID" value="KAF9608149.1"/>
    <property type="molecule type" value="Genomic_DNA"/>
</dbReference>
<dbReference type="CDD" id="cd22160">
    <property type="entry name" value="F-box_AtFBL13-like"/>
    <property type="match status" value="3"/>
</dbReference>
<comment type="caution">
    <text evidence="2">The sequence shown here is derived from an EMBL/GenBank/DDBJ whole genome shotgun (WGS) entry which is preliminary data.</text>
</comment>
<proteinExistence type="predicted"/>
<dbReference type="PROSITE" id="PS50181">
    <property type="entry name" value="FBOX"/>
    <property type="match status" value="2"/>
</dbReference>
<keyword evidence="3" id="KW-1185">Reference proteome</keyword>
<reference evidence="2 3" key="1">
    <citation type="submission" date="2020-10" db="EMBL/GenBank/DDBJ databases">
        <title>The Coptis chinensis genome and diversification of protoberbering-type alkaloids.</title>
        <authorList>
            <person name="Wang B."/>
            <person name="Shu S."/>
            <person name="Song C."/>
            <person name="Liu Y."/>
        </authorList>
    </citation>
    <scope>NUCLEOTIDE SEQUENCE [LARGE SCALE GENOMIC DNA]</scope>
    <source>
        <strain evidence="2">HL-2020</strain>
        <tissue evidence="2">Leaf</tissue>
    </source>
</reference>
<dbReference type="InterPro" id="IPR036047">
    <property type="entry name" value="F-box-like_dom_sf"/>
</dbReference>
<gene>
    <name evidence="2" type="ORF">IFM89_007535</name>
</gene>
<evidence type="ECO:0000259" key="1">
    <source>
        <dbReference type="PROSITE" id="PS50181"/>
    </source>
</evidence>
<protein>
    <recommendedName>
        <fullName evidence="1">F-box domain-containing protein</fullName>
    </recommendedName>
</protein>
<sequence>MTATGDADRVSTLPEELLGHILSFLDMKHSVQTCILSKSWRFGWRSVTSLNFDMNLWKQFFDFSLWPYPEYLRQSKGSIQLFCNGENSCGFNDEKLMSFEESKRFIRFVDRALYLSSALHIFSFNGLYSDSIAPYQVNKWITSAVSQHVEELHLKRINLLPSLSLGQVKTLKLSEVDLLHNDKELLFHLPVVENLILHDCTCSRSENLVICAPQVKYLSMETIAGVPAIKISAPNLISLKLKGELHAVSFLENFSSLVTAKLEADLRQSDCIIKQIEKLQHLKEILKGISLSNAKSLIVSTQCFPKKFWPEMVPDIWKQFEYEVKFHNVKYLKLTNWDKKTKGDIGAVVKLLESFSKLETIAFDKTLTKEQMEKRLQQKALLVANETKRQSQRNNRFRELLCYILVESSIYPEKMATTRDADRISTLPEELLGHILSFLDMKHSVQTCILSKSWRFGWRSVTSLNFDISLWQCPRADGEYVWSLSYQQRCSEKNILFIKFVDKAIDLCSGNKFSFNSYCPGFYSFTFVPDQVNKWITSAVVSQHVQELHLKGITLLPTLLLGQVKTLKLLEVGMVHGDKEVLFDLPVVENLVLHHCSSFLTEILVISAPQVKYLSMKNIAVPAIKIRAPNLISLKLKQELSRAVSFLDNLSSLVTAELDVGLSQSDYLVIMIEKVQHVKEILQGISLSNAKSLTLSTHCFPQKFWPEMVLDIWNQNEVNFGNVKYLKLSKWGRETEGVIGAAAKLLESFPNLETLAFDKTLTEEVMNNLDLFFVFLPKIWPELEMELFNQDPCKTHNVKYLKFSNLHMRMKCDISGVAKLLKSFHYLGILSSDRTWTKKQMELLTKDGCSPVRSKWQKKCLQKALLVADMTKGQPRKNNRSPLDADVRRQHNLSATAKVQAYVPNSQLNSFDPVNMRGTGDADRISTLPEELLGHILSFLDMKYVVKTCIFSKSWRHRWRFVTSLNFDFYLWQGPFLYLSDEKARRFVKFVDEVFCLHEAYGIKKFSLRDWVYFNNHSFSQSNKWIKYALSRHVQELHLQEIQLELTSLVGQVKTLKLLKVHFCKYINHMDKEFLLDLPVVENFVLQDCSCNDTLTINAPRMKYFSVKFTRNAVIKICAPYLISLKLEGEVRVVSFVDNFSSLVTAEIITDSVQCQDKITIRIKEVVSLQKILKRISVCNAESLTLSTRYFQIWPELMESCWNLDPIEFHNVKCLKLTDWQTELKGDISTIAMLLESFRNLETLAFDKTWTKEQVKLLSEGRSTTVLSKS</sequence>
<feature type="domain" description="F-box" evidence="1">
    <location>
        <begin position="7"/>
        <end position="60"/>
    </location>
</feature>
<organism evidence="2 3">
    <name type="scientific">Coptis chinensis</name>
    <dbReference type="NCBI Taxonomy" id="261450"/>
    <lineage>
        <taxon>Eukaryota</taxon>
        <taxon>Viridiplantae</taxon>
        <taxon>Streptophyta</taxon>
        <taxon>Embryophyta</taxon>
        <taxon>Tracheophyta</taxon>
        <taxon>Spermatophyta</taxon>
        <taxon>Magnoliopsida</taxon>
        <taxon>Ranunculales</taxon>
        <taxon>Ranunculaceae</taxon>
        <taxon>Coptidoideae</taxon>
        <taxon>Coptis</taxon>
    </lineage>
</organism>
<dbReference type="Proteomes" id="UP000631114">
    <property type="component" value="Unassembled WGS sequence"/>
</dbReference>
<dbReference type="InterPro" id="IPR053781">
    <property type="entry name" value="F-box_AtFBL13-like"/>
</dbReference>
<accession>A0A835I0A2</accession>
<dbReference type="OrthoDB" id="868202at2759"/>
<dbReference type="SUPFAM" id="SSF81383">
    <property type="entry name" value="F-box domain"/>
    <property type="match status" value="3"/>
</dbReference>